<evidence type="ECO:0000313" key="1">
    <source>
        <dbReference type="EMBL" id="CAB4130026.1"/>
    </source>
</evidence>
<organism evidence="1">
    <name type="scientific">uncultured Caudovirales phage</name>
    <dbReference type="NCBI Taxonomy" id="2100421"/>
    <lineage>
        <taxon>Viruses</taxon>
        <taxon>Duplodnaviria</taxon>
        <taxon>Heunggongvirae</taxon>
        <taxon>Uroviricota</taxon>
        <taxon>Caudoviricetes</taxon>
        <taxon>Peduoviridae</taxon>
        <taxon>Maltschvirus</taxon>
        <taxon>Maltschvirus maltsch</taxon>
    </lineage>
</organism>
<gene>
    <name evidence="1" type="ORF">UFOVP117_218</name>
</gene>
<protein>
    <submittedName>
        <fullName evidence="1">Uncharacterized protein</fullName>
    </submittedName>
</protein>
<accession>A0A6J5L9V9</accession>
<name>A0A6J5L9V9_9CAUD</name>
<sequence length="97" mass="11456">MNNEIEITTVSEMEADTTRVCEIRFDCLVTMHDVGFKKYKGVWGHEEQSKKPQWFKANQTITLEEIKHTDPCELGMRIKQMFHQMEDTINKYENGTI</sequence>
<reference evidence="1" key="1">
    <citation type="submission" date="2020-04" db="EMBL/GenBank/DDBJ databases">
        <authorList>
            <person name="Chiriac C."/>
            <person name="Salcher M."/>
            <person name="Ghai R."/>
            <person name="Kavagutti S V."/>
        </authorList>
    </citation>
    <scope>NUCLEOTIDE SEQUENCE</scope>
</reference>
<proteinExistence type="predicted"/>
<dbReference type="EMBL" id="LR796235">
    <property type="protein sequence ID" value="CAB4130026.1"/>
    <property type="molecule type" value="Genomic_DNA"/>
</dbReference>